<organism evidence="2 3">
    <name type="scientific">Goodfellowiella coeruleoviolacea</name>
    <dbReference type="NCBI Taxonomy" id="334858"/>
    <lineage>
        <taxon>Bacteria</taxon>
        <taxon>Bacillati</taxon>
        <taxon>Actinomycetota</taxon>
        <taxon>Actinomycetes</taxon>
        <taxon>Pseudonocardiales</taxon>
        <taxon>Pseudonocardiaceae</taxon>
        <taxon>Goodfellowiella</taxon>
    </lineage>
</organism>
<evidence type="ECO:0000259" key="1">
    <source>
        <dbReference type="Pfam" id="PF02558"/>
    </source>
</evidence>
<dbReference type="Gene3D" id="3.40.50.720">
    <property type="entry name" value="NAD(P)-binding Rossmann-like Domain"/>
    <property type="match status" value="1"/>
</dbReference>
<dbReference type="Proteomes" id="UP001206128">
    <property type="component" value="Unassembled WGS sequence"/>
</dbReference>
<feature type="domain" description="Ketopantoate reductase N-terminal" evidence="1">
    <location>
        <begin position="7"/>
        <end position="132"/>
    </location>
</feature>
<dbReference type="SUPFAM" id="SSF51735">
    <property type="entry name" value="NAD(P)-binding Rossmann-fold domains"/>
    <property type="match status" value="1"/>
</dbReference>
<proteinExistence type="predicted"/>
<dbReference type="AlphaFoldDB" id="A0AAE3GJF2"/>
<accession>A0AAE3GJF2</accession>
<comment type="caution">
    <text evidence="2">The sequence shown here is derived from an EMBL/GenBank/DDBJ whole genome shotgun (WGS) entry which is preliminary data.</text>
</comment>
<gene>
    <name evidence="2" type="ORF">LX83_004106</name>
</gene>
<name>A0AAE3GJF2_9PSEU</name>
<dbReference type="InterPro" id="IPR013332">
    <property type="entry name" value="KPR_N"/>
</dbReference>
<evidence type="ECO:0000313" key="3">
    <source>
        <dbReference type="Proteomes" id="UP001206128"/>
    </source>
</evidence>
<dbReference type="InterPro" id="IPR036291">
    <property type="entry name" value="NAD(P)-bd_dom_sf"/>
</dbReference>
<sequence>MVVSVRVLVVGGGALGQVFGLRLAQAGGQVSYLVKPGQSGWQREGRVVYRLRRTGPPVARRLVPERVFTSPAETAGQDWDAVWLCVPSTVLTGPWVDELRDHVGAATVVLIGQDSQDLPTLRRVWPVEQIVQAVPTLLAYAAPLADEPLPEPGIAHWVPPGAAVAVSGARERVDPVVRALRRGGLRARNAGPVGTGDALAALMVPHLAALEIADWSVPALLANPRPGAAAAREATAVVAALHGRRPPAAVVTAPWLASLAFRLLPVLAPFDVPRYLRAHFTKVAAQNRLMLDGWIAAGRARGLPVDQLRRLRQALPAVG</sequence>
<evidence type="ECO:0000313" key="2">
    <source>
        <dbReference type="EMBL" id="MCP2167233.1"/>
    </source>
</evidence>
<keyword evidence="3" id="KW-1185">Reference proteome</keyword>
<reference evidence="2" key="1">
    <citation type="submission" date="2022-06" db="EMBL/GenBank/DDBJ databases">
        <title>Genomic Encyclopedia of Archaeal and Bacterial Type Strains, Phase II (KMG-II): from individual species to whole genera.</title>
        <authorList>
            <person name="Goeker M."/>
        </authorList>
    </citation>
    <scope>NUCLEOTIDE SEQUENCE</scope>
    <source>
        <strain evidence="2">DSM 43935</strain>
    </source>
</reference>
<dbReference type="Pfam" id="PF02558">
    <property type="entry name" value="ApbA"/>
    <property type="match status" value="1"/>
</dbReference>
<dbReference type="EMBL" id="JAMTCK010000009">
    <property type="protein sequence ID" value="MCP2167233.1"/>
    <property type="molecule type" value="Genomic_DNA"/>
</dbReference>
<protein>
    <submittedName>
        <fullName evidence="2">Ketopantoate reductase</fullName>
    </submittedName>
</protein>